<dbReference type="InterPro" id="IPR018270">
    <property type="entry name" value="C_nuclsd_transpt_met_bac"/>
</dbReference>
<sequence length="428" mass="45162">MQLIMSLLGMVVLIFIAIIFSSNRRAIKFRTVFGAFVIQMAIGAFVLYTPAGRRTLETVSDAVSSVIGYGQVGMDFVFGGLVSNKMFELFGGGGFIFALHVLPVIIFFSSLIAVLYYLGIMQFFIKILGGLLQWILGTSRTESLSATANIFVGHTEAPLVVRPYIATMTNSELFAVMCGGLASVAGSVLAGYAQMGVPMEYLIAASFMAAPGGLLFAKLMVPETENTHDAVNMVSVASGEERPVNIIDAAATGASSGMQLALNVGAMLLAFVALIALLNGILSVIGGWIHIPGLSLEFILGWIFAPIAYLLGIPWHEATIAGSFIGQKIVANEFVAYINFGEYLKPDSEVIAAGKQVLSEHTKAIISFALCGFANLASVAILLGGLGGIAPNRRKDFARLGLKAVLAGSLSNLMSATIAGFFLSLATM</sequence>
<dbReference type="InterPro" id="IPR011657">
    <property type="entry name" value="CNT_C_dom"/>
</dbReference>
<evidence type="ECO:0000256" key="3">
    <source>
        <dbReference type="ARBA" id="ARBA00022475"/>
    </source>
</evidence>
<feature type="transmembrane region" description="Helical" evidence="7">
    <location>
        <begin position="173"/>
        <end position="194"/>
    </location>
</feature>
<evidence type="ECO:0000259" key="8">
    <source>
        <dbReference type="Pfam" id="PF01773"/>
    </source>
</evidence>
<dbReference type="Pfam" id="PF07662">
    <property type="entry name" value="Nucleos_tra2_C"/>
    <property type="match status" value="1"/>
</dbReference>
<accession>A0A3B0M0E4</accession>
<feature type="transmembrane region" description="Helical" evidence="7">
    <location>
        <begin position="294"/>
        <end position="315"/>
    </location>
</feature>
<feature type="domain" description="Concentrative nucleoside transporter C-terminal" evidence="9">
    <location>
        <begin position="201"/>
        <end position="420"/>
    </location>
</feature>
<evidence type="ECO:0000256" key="6">
    <source>
        <dbReference type="ARBA" id="ARBA00023136"/>
    </source>
</evidence>
<dbReference type="PANTHER" id="PTHR10590">
    <property type="entry name" value="SODIUM/NUCLEOSIDE COTRANSPORTER"/>
    <property type="match status" value="1"/>
</dbReference>
<evidence type="ECO:0000259" key="10">
    <source>
        <dbReference type="Pfam" id="PF07670"/>
    </source>
</evidence>
<dbReference type="Pfam" id="PF07670">
    <property type="entry name" value="Gate"/>
    <property type="match status" value="1"/>
</dbReference>
<dbReference type="GO" id="GO:0005337">
    <property type="term" value="F:nucleoside transmembrane transporter activity"/>
    <property type="evidence" value="ECO:0007669"/>
    <property type="project" value="InterPro"/>
</dbReference>
<keyword evidence="6 7" id="KW-0472">Membrane</keyword>
<dbReference type="AlphaFoldDB" id="A0A3B0M0E4"/>
<keyword evidence="7" id="KW-0813">Transport</keyword>
<protein>
    <recommendedName>
        <fullName evidence="7">Nucleoside permease</fullName>
    </recommendedName>
</protein>
<dbReference type="Pfam" id="PF01773">
    <property type="entry name" value="Nucleos_tra2_N"/>
    <property type="match status" value="1"/>
</dbReference>
<feature type="domain" description="Nucleoside transporter/FeoB GTPase Gate" evidence="10">
    <location>
        <begin position="99"/>
        <end position="196"/>
    </location>
</feature>
<feature type="transmembrane region" description="Helical" evidence="7">
    <location>
        <begin position="402"/>
        <end position="426"/>
    </location>
</feature>
<feature type="transmembrane region" description="Helical" evidence="7">
    <location>
        <begin position="115"/>
        <end position="136"/>
    </location>
</feature>
<keyword evidence="4 7" id="KW-0812">Transmembrane</keyword>
<evidence type="ECO:0000256" key="2">
    <source>
        <dbReference type="ARBA" id="ARBA00009033"/>
    </source>
</evidence>
<dbReference type="NCBIfam" id="TIGR00804">
    <property type="entry name" value="nupC"/>
    <property type="match status" value="1"/>
</dbReference>
<dbReference type="InterPro" id="IPR008276">
    <property type="entry name" value="C_nuclsd_transpt"/>
</dbReference>
<feature type="transmembrane region" description="Helical" evidence="7">
    <location>
        <begin position="6"/>
        <end position="22"/>
    </location>
</feature>
<feature type="transmembrane region" description="Helical" evidence="7">
    <location>
        <begin position="201"/>
        <end position="221"/>
    </location>
</feature>
<evidence type="ECO:0000256" key="5">
    <source>
        <dbReference type="ARBA" id="ARBA00022989"/>
    </source>
</evidence>
<reference evidence="11" key="1">
    <citation type="submission" date="2018-04" db="EMBL/GenBank/DDBJ databases">
        <authorList>
            <person name="Go L.Y."/>
            <person name="Mitchell J.A."/>
        </authorList>
    </citation>
    <scope>NUCLEOTIDE SEQUENCE</scope>
    <source>
        <strain evidence="11">ARTV</strain>
    </source>
</reference>
<evidence type="ECO:0000259" key="9">
    <source>
        <dbReference type="Pfam" id="PF07662"/>
    </source>
</evidence>
<dbReference type="GO" id="GO:0005886">
    <property type="term" value="C:plasma membrane"/>
    <property type="evidence" value="ECO:0007669"/>
    <property type="project" value="UniProtKB-SubCell"/>
</dbReference>
<dbReference type="GO" id="GO:0015293">
    <property type="term" value="F:symporter activity"/>
    <property type="evidence" value="ECO:0007669"/>
    <property type="project" value="TreeGrafter"/>
</dbReference>
<feature type="transmembrane region" description="Helical" evidence="7">
    <location>
        <begin position="260"/>
        <end position="282"/>
    </location>
</feature>
<feature type="transmembrane region" description="Helical" evidence="7">
    <location>
        <begin position="89"/>
        <end position="108"/>
    </location>
</feature>
<feature type="domain" description="Concentrative nucleoside transporter N-terminal" evidence="8">
    <location>
        <begin position="8"/>
        <end position="81"/>
    </location>
</feature>
<organism evidence="11">
    <name type="scientific">Arsenophonus endosymbiont of Trialeurodes vaporariorum</name>
    <dbReference type="NCBI Taxonomy" id="235567"/>
    <lineage>
        <taxon>Bacteria</taxon>
        <taxon>Pseudomonadati</taxon>
        <taxon>Pseudomonadota</taxon>
        <taxon>Gammaproteobacteria</taxon>
        <taxon>Enterobacterales</taxon>
        <taxon>Morganellaceae</taxon>
        <taxon>Arsenophonus</taxon>
    </lineage>
</organism>
<evidence type="ECO:0000256" key="4">
    <source>
        <dbReference type="ARBA" id="ARBA00022692"/>
    </source>
</evidence>
<keyword evidence="3" id="KW-1003">Cell membrane</keyword>
<gene>
    <name evidence="11" type="primary">nupX</name>
    <name evidence="11" type="ORF">ARTV_2343</name>
</gene>
<keyword evidence="5 7" id="KW-1133">Transmembrane helix</keyword>
<dbReference type="EMBL" id="UFQR01000009">
    <property type="protein sequence ID" value="SSW96121.1"/>
    <property type="molecule type" value="Genomic_DNA"/>
</dbReference>
<name>A0A3B0M0E4_9GAMM</name>
<feature type="transmembrane region" description="Helical" evidence="7">
    <location>
        <begin position="29"/>
        <end position="48"/>
    </location>
</feature>
<feature type="transmembrane region" description="Helical" evidence="7">
    <location>
        <begin position="365"/>
        <end position="390"/>
    </location>
</feature>
<dbReference type="InterPro" id="IPR011642">
    <property type="entry name" value="Gate_dom"/>
</dbReference>
<proteinExistence type="inferred from homology"/>
<evidence type="ECO:0000256" key="7">
    <source>
        <dbReference type="RuleBase" id="RU362018"/>
    </source>
</evidence>
<evidence type="ECO:0000313" key="11">
    <source>
        <dbReference type="EMBL" id="SSW96121.1"/>
    </source>
</evidence>
<comment type="similarity">
    <text evidence="2 7">Belongs to the concentrative nucleoside transporter (CNT) (TC 2.A.41) family.</text>
</comment>
<comment type="subcellular location">
    <subcellularLocation>
        <location evidence="1">Cell membrane</location>
        <topology evidence="1">Multi-pass membrane protein</topology>
    </subcellularLocation>
</comment>
<dbReference type="PANTHER" id="PTHR10590:SF4">
    <property type="entry name" value="SOLUTE CARRIER FAMILY 28 MEMBER 3"/>
    <property type="match status" value="1"/>
</dbReference>
<evidence type="ECO:0000256" key="1">
    <source>
        <dbReference type="ARBA" id="ARBA00004651"/>
    </source>
</evidence>
<dbReference type="InterPro" id="IPR002668">
    <property type="entry name" value="CNT_N_dom"/>
</dbReference>